<dbReference type="PANTHER" id="PTHR23292:SF6">
    <property type="entry name" value="FI16602P1-RELATED"/>
    <property type="match status" value="1"/>
</dbReference>
<evidence type="ECO:0000256" key="1">
    <source>
        <dbReference type="ARBA" id="ARBA00004414"/>
    </source>
</evidence>
<dbReference type="InterPro" id="IPR037519">
    <property type="entry name" value="LITAF_fam"/>
</dbReference>
<dbReference type="GO" id="GO:0005765">
    <property type="term" value="C:lysosomal membrane"/>
    <property type="evidence" value="ECO:0007669"/>
    <property type="project" value="UniProtKB-SubCell"/>
</dbReference>
<sequence>MDPPTNPIGFDANIQQQPTYPPSAPPPYPGKSEPEYPPAAYAHPVDPSMPVPVATAVVVALDDLGSYPCTILCPHCHFITTTRVEENSGLISWFLFVFFCLLWSVNLAHFAYYLKSMFCSLHTSELHVLKMLSRVHN</sequence>
<evidence type="ECO:0000256" key="3">
    <source>
        <dbReference type="ARBA" id="ARBA00004630"/>
    </source>
</evidence>
<feature type="region of interest" description="Disordered" evidence="8">
    <location>
        <begin position="1"/>
        <end position="41"/>
    </location>
</feature>
<evidence type="ECO:0000256" key="4">
    <source>
        <dbReference type="ARBA" id="ARBA00005975"/>
    </source>
</evidence>
<reference evidence="11 12" key="1">
    <citation type="submission" date="2024-11" db="EMBL/GenBank/DDBJ databases">
        <title>Adaptive evolution of stress response genes in parasites aligns with host niche diversity.</title>
        <authorList>
            <person name="Hahn C."/>
            <person name="Resl P."/>
        </authorList>
    </citation>
    <scope>NUCLEOTIDE SEQUENCE [LARGE SCALE GENOMIC DNA]</scope>
    <source>
        <strain evidence="11">EGGRZ-B1_66</strain>
        <tissue evidence="11">Body</tissue>
    </source>
</reference>
<evidence type="ECO:0000256" key="8">
    <source>
        <dbReference type="SAM" id="MobiDB-lite"/>
    </source>
</evidence>
<dbReference type="Proteomes" id="UP001626550">
    <property type="component" value="Unassembled WGS sequence"/>
</dbReference>
<name>A0ABD2PWW3_9PLAT</name>
<dbReference type="AlphaFoldDB" id="A0ABD2PWW3"/>
<organism evidence="11 12">
    <name type="scientific">Cichlidogyrus casuarinus</name>
    <dbReference type="NCBI Taxonomy" id="1844966"/>
    <lineage>
        <taxon>Eukaryota</taxon>
        <taxon>Metazoa</taxon>
        <taxon>Spiralia</taxon>
        <taxon>Lophotrochozoa</taxon>
        <taxon>Platyhelminthes</taxon>
        <taxon>Monogenea</taxon>
        <taxon>Monopisthocotylea</taxon>
        <taxon>Dactylogyridea</taxon>
        <taxon>Ancyrocephalidae</taxon>
        <taxon>Cichlidogyrus</taxon>
    </lineage>
</organism>
<evidence type="ECO:0000313" key="11">
    <source>
        <dbReference type="EMBL" id="KAL3311924.1"/>
    </source>
</evidence>
<feature type="transmembrane region" description="Helical" evidence="9">
    <location>
        <begin position="90"/>
        <end position="114"/>
    </location>
</feature>
<proteinExistence type="inferred from homology"/>
<evidence type="ECO:0000259" key="10">
    <source>
        <dbReference type="Pfam" id="PF10601"/>
    </source>
</evidence>
<dbReference type="PANTHER" id="PTHR23292">
    <property type="entry name" value="LIPOPOLYSACCHARIDE-INDUCED TUMOR NECROSIS FACTOR-ALPHA FACTOR"/>
    <property type="match status" value="1"/>
</dbReference>
<evidence type="ECO:0000256" key="9">
    <source>
        <dbReference type="SAM" id="Phobius"/>
    </source>
</evidence>
<gene>
    <name evidence="11" type="ORF">Ciccas_009493</name>
</gene>
<dbReference type="EMBL" id="JBJKFK010001952">
    <property type="protein sequence ID" value="KAL3311924.1"/>
    <property type="molecule type" value="Genomic_DNA"/>
</dbReference>
<evidence type="ECO:0000256" key="7">
    <source>
        <dbReference type="ARBA" id="ARBA00023136"/>
    </source>
</evidence>
<evidence type="ECO:0000256" key="5">
    <source>
        <dbReference type="ARBA" id="ARBA00022723"/>
    </source>
</evidence>
<keyword evidence="9" id="KW-0812">Transmembrane</keyword>
<keyword evidence="5" id="KW-0479">Metal-binding</keyword>
<protein>
    <recommendedName>
        <fullName evidence="10">LITAF domain-containing protein</fullName>
    </recommendedName>
</protein>
<evidence type="ECO:0000256" key="2">
    <source>
        <dbReference type="ARBA" id="ARBA00004481"/>
    </source>
</evidence>
<evidence type="ECO:0000256" key="6">
    <source>
        <dbReference type="ARBA" id="ARBA00022833"/>
    </source>
</evidence>
<dbReference type="Pfam" id="PF10601">
    <property type="entry name" value="zf-LITAF-like"/>
    <property type="match status" value="1"/>
</dbReference>
<comment type="similarity">
    <text evidence="4">Belongs to the CDIP1/LITAF family.</text>
</comment>
<accession>A0ABD2PWW3</accession>
<keyword evidence="7 9" id="KW-0472">Membrane</keyword>
<keyword evidence="9" id="KW-1133">Transmembrane helix</keyword>
<dbReference type="InterPro" id="IPR006629">
    <property type="entry name" value="LITAF"/>
</dbReference>
<keyword evidence="6" id="KW-0862">Zinc</keyword>
<comment type="subcellular location">
    <subcellularLocation>
        <location evidence="2">Endosome membrane</location>
        <topology evidence="2">Peripheral membrane protein</topology>
    </subcellularLocation>
    <subcellularLocation>
        <location evidence="1">Late endosome membrane</location>
    </subcellularLocation>
    <subcellularLocation>
        <location evidence="3">Lysosome membrane</location>
        <topology evidence="3">Peripheral membrane protein</topology>
        <orientation evidence="3">Cytoplasmic side</orientation>
    </subcellularLocation>
</comment>
<feature type="domain" description="LITAF" evidence="10">
    <location>
        <begin position="67"/>
        <end position="113"/>
    </location>
</feature>
<feature type="compositionally biased region" description="Pro residues" evidence="8">
    <location>
        <begin position="19"/>
        <end position="29"/>
    </location>
</feature>
<dbReference type="GO" id="GO:0046872">
    <property type="term" value="F:metal ion binding"/>
    <property type="evidence" value="ECO:0007669"/>
    <property type="project" value="UniProtKB-KW"/>
</dbReference>
<keyword evidence="12" id="KW-1185">Reference proteome</keyword>
<comment type="caution">
    <text evidence="11">The sequence shown here is derived from an EMBL/GenBank/DDBJ whole genome shotgun (WGS) entry which is preliminary data.</text>
</comment>
<evidence type="ECO:0000313" key="12">
    <source>
        <dbReference type="Proteomes" id="UP001626550"/>
    </source>
</evidence>
<dbReference type="GO" id="GO:0031902">
    <property type="term" value="C:late endosome membrane"/>
    <property type="evidence" value="ECO:0007669"/>
    <property type="project" value="UniProtKB-SubCell"/>
</dbReference>